<dbReference type="PROSITE" id="PS50887">
    <property type="entry name" value="GGDEF"/>
    <property type="match status" value="1"/>
</dbReference>
<dbReference type="EMBL" id="BASE01000092">
    <property type="protein sequence ID" value="GAM15776.1"/>
    <property type="molecule type" value="Genomic_DNA"/>
</dbReference>
<dbReference type="PROSITE" id="PS50112">
    <property type="entry name" value="PAS"/>
    <property type="match status" value="1"/>
</dbReference>
<dbReference type="PROSITE" id="PS50883">
    <property type="entry name" value="EAL"/>
    <property type="match status" value="1"/>
</dbReference>
<dbReference type="InterPro" id="IPR013656">
    <property type="entry name" value="PAS_4"/>
</dbReference>
<name>A0A0A8XC87_MESS1</name>
<dbReference type="InterPro" id="IPR035919">
    <property type="entry name" value="EAL_sf"/>
</dbReference>
<dbReference type="FunFam" id="3.20.20.450:FF:000001">
    <property type="entry name" value="Cyclic di-GMP phosphodiesterase yahA"/>
    <property type="match status" value="1"/>
</dbReference>
<evidence type="ECO:0000313" key="4">
    <source>
        <dbReference type="EMBL" id="GAM15776.1"/>
    </source>
</evidence>
<evidence type="ECO:0000259" key="1">
    <source>
        <dbReference type="PROSITE" id="PS50112"/>
    </source>
</evidence>
<proteinExistence type="predicted"/>
<dbReference type="Pfam" id="PF00990">
    <property type="entry name" value="GGDEF"/>
    <property type="match status" value="1"/>
</dbReference>
<dbReference type="Pfam" id="PF00563">
    <property type="entry name" value="EAL"/>
    <property type="match status" value="1"/>
</dbReference>
<dbReference type="SUPFAM" id="SSF55073">
    <property type="entry name" value="Nucleotide cyclase"/>
    <property type="match status" value="1"/>
</dbReference>
<dbReference type="Gene3D" id="3.20.20.450">
    <property type="entry name" value="EAL domain"/>
    <property type="match status" value="1"/>
</dbReference>
<dbReference type="STRING" id="1321606.SAMD00020551_3934"/>
<dbReference type="CDD" id="cd00130">
    <property type="entry name" value="PAS"/>
    <property type="match status" value="1"/>
</dbReference>
<evidence type="ECO:0000259" key="2">
    <source>
        <dbReference type="PROSITE" id="PS50883"/>
    </source>
</evidence>
<dbReference type="SUPFAM" id="SSF141868">
    <property type="entry name" value="EAL domain-like"/>
    <property type="match status" value="1"/>
</dbReference>
<feature type="domain" description="GGDEF" evidence="3">
    <location>
        <begin position="280"/>
        <end position="413"/>
    </location>
</feature>
<dbReference type="SMART" id="SM00267">
    <property type="entry name" value="GGDEF"/>
    <property type="match status" value="1"/>
</dbReference>
<dbReference type="InterPro" id="IPR000160">
    <property type="entry name" value="GGDEF_dom"/>
</dbReference>
<dbReference type="PANTHER" id="PTHR44757">
    <property type="entry name" value="DIGUANYLATE CYCLASE DGCP"/>
    <property type="match status" value="1"/>
</dbReference>
<dbReference type="InterPro" id="IPR043128">
    <property type="entry name" value="Rev_trsase/Diguanyl_cyclase"/>
</dbReference>
<dbReference type="SUPFAM" id="SSF55785">
    <property type="entry name" value="PYP-like sensor domain (PAS domain)"/>
    <property type="match status" value="1"/>
</dbReference>
<dbReference type="InterPro" id="IPR001633">
    <property type="entry name" value="EAL_dom"/>
</dbReference>
<dbReference type="Pfam" id="PF08448">
    <property type="entry name" value="PAS_4"/>
    <property type="match status" value="1"/>
</dbReference>
<keyword evidence="5" id="KW-1185">Reference proteome</keyword>
<comment type="caution">
    <text evidence="4">The sequence shown here is derived from an EMBL/GenBank/DDBJ whole genome shotgun (WGS) entry which is preliminary data.</text>
</comment>
<dbReference type="Gene3D" id="3.30.70.270">
    <property type="match status" value="1"/>
</dbReference>
<dbReference type="SMART" id="SM00091">
    <property type="entry name" value="PAS"/>
    <property type="match status" value="1"/>
</dbReference>
<dbReference type="InterPro" id="IPR052155">
    <property type="entry name" value="Biofilm_reg_signaling"/>
</dbReference>
<feature type="domain" description="EAL" evidence="2">
    <location>
        <begin position="422"/>
        <end position="676"/>
    </location>
</feature>
<protein>
    <submittedName>
        <fullName evidence="4">Diguanylate cyclase/phosphodiesterase (GGDEF &amp; EAL domains) with PAS/PAC sensor(S)</fullName>
    </submittedName>
</protein>
<dbReference type="NCBIfam" id="TIGR00229">
    <property type="entry name" value="sensory_box"/>
    <property type="match status" value="1"/>
</dbReference>
<dbReference type="InterPro" id="IPR029787">
    <property type="entry name" value="Nucleotide_cyclase"/>
</dbReference>
<feature type="domain" description="PAS" evidence="1">
    <location>
        <begin position="125"/>
        <end position="195"/>
    </location>
</feature>
<dbReference type="NCBIfam" id="TIGR00254">
    <property type="entry name" value="GGDEF"/>
    <property type="match status" value="1"/>
</dbReference>
<sequence length="683" mass="77399">MENAMATTKSCAYDNDGQLNSFIEGNSFKEHRNVLVQIFFSQKEKPVFQHLEQLLKKHLPASTVLSCEADGCFTEDKQCIISFTVFDNQELNPNFQDQDTINTLNYLVESSQQDILQLNESLKVSEQYYRSLFDNNGDFVYSTDLIGNFTSINQSFMKTFGYTENELIGRSALDFINQEDVHRAKMHFIQALKGKDQTYTIEIQVKSGETQIFQIKNIPITVNGACVGTYGIGRNITTQKKTEEKIIQLAYYDQDTGLPNRMRFTEQLEEMIHRARHKKELLAVLVIDIDRFKIINDSLGHYAGDIVLKELAERIQDRLPEGAYLGRFSGDKFTMLLTENVSIDQTTRTARELQNLISMPLFYQNQEFIVTASIGISSFPGDGLDEHVLLKNADIAMNRSKNQGGNKITYFSTGMNDQAMVRLELESYLRKALQKNEFHLCYQPLMDLKSGEITCTEALIRWQHPHLGLVSPAQFIPLAEETGLIEEIGAWVLTTACVQTKAWQQNGFPNLGISVNVSAYQFQQHAFIGQVIQALETSQLDPGYLSLELTESAMLKDIVYSISVMKSLQELGVKVSIDDFGTGYSSLSYLRNLPIDTLKIDQSFINNLHDDPSDIAIVKAIITMGQGLSVKIVAEGVETHEQLNLLRDLDCHYAQGYYIQKPLDIADFEKGFRTVEKVEYTVK</sequence>
<dbReference type="InterPro" id="IPR000014">
    <property type="entry name" value="PAS"/>
</dbReference>
<dbReference type="SMART" id="SM00052">
    <property type="entry name" value="EAL"/>
    <property type="match status" value="1"/>
</dbReference>
<dbReference type="CDD" id="cd01948">
    <property type="entry name" value="EAL"/>
    <property type="match status" value="1"/>
</dbReference>
<dbReference type="Gene3D" id="3.30.450.20">
    <property type="entry name" value="PAS domain"/>
    <property type="match status" value="1"/>
</dbReference>
<evidence type="ECO:0000259" key="3">
    <source>
        <dbReference type="PROSITE" id="PS50887"/>
    </source>
</evidence>
<reference evidence="4 5" key="1">
    <citation type="submission" date="2013-06" db="EMBL/GenBank/DDBJ databases">
        <title>Whole genome shotgun sequence of Bacillus selenatarsenatis SF-1.</title>
        <authorList>
            <person name="Kuroda M."/>
            <person name="Sei K."/>
            <person name="Yamashita M."/>
            <person name="Ike M."/>
        </authorList>
    </citation>
    <scope>NUCLEOTIDE SEQUENCE [LARGE SCALE GENOMIC DNA]</scope>
    <source>
        <strain evidence="4 5">SF-1</strain>
    </source>
</reference>
<gene>
    <name evidence="4" type="ORF">SAMD00020551_3934</name>
</gene>
<accession>A0A0A8XC87</accession>
<organism evidence="4 5">
    <name type="scientific">Mesobacillus selenatarsenatis (strain DSM 18680 / JCM 14380 / FERM P-15431 / SF-1)</name>
    <dbReference type="NCBI Taxonomy" id="1321606"/>
    <lineage>
        <taxon>Bacteria</taxon>
        <taxon>Bacillati</taxon>
        <taxon>Bacillota</taxon>
        <taxon>Bacilli</taxon>
        <taxon>Bacillales</taxon>
        <taxon>Bacillaceae</taxon>
        <taxon>Mesobacillus</taxon>
    </lineage>
</organism>
<dbReference type="Proteomes" id="UP000031014">
    <property type="component" value="Unassembled WGS sequence"/>
</dbReference>
<dbReference type="AlphaFoldDB" id="A0A0A8XC87"/>
<dbReference type="PANTHER" id="PTHR44757:SF2">
    <property type="entry name" value="BIOFILM ARCHITECTURE MAINTENANCE PROTEIN MBAA"/>
    <property type="match status" value="1"/>
</dbReference>
<evidence type="ECO:0000313" key="5">
    <source>
        <dbReference type="Proteomes" id="UP000031014"/>
    </source>
</evidence>
<dbReference type="CDD" id="cd01949">
    <property type="entry name" value="GGDEF"/>
    <property type="match status" value="1"/>
</dbReference>
<dbReference type="InterPro" id="IPR035965">
    <property type="entry name" value="PAS-like_dom_sf"/>
</dbReference>